<evidence type="ECO:0000256" key="1">
    <source>
        <dbReference type="SAM" id="Phobius"/>
    </source>
</evidence>
<feature type="transmembrane region" description="Helical" evidence="1">
    <location>
        <begin position="100"/>
        <end position="119"/>
    </location>
</feature>
<dbReference type="Proteomes" id="UP000018763">
    <property type="component" value="Chromosome"/>
</dbReference>
<dbReference type="eggNOG" id="ENOG5031K6K">
    <property type="taxonomic scope" value="Bacteria"/>
</dbReference>
<sequence length="179" mass="17610">MSTPTTHAHGVRAVLVGISAAATTVGAHAAAAGTVPHGAALIAALLVCATSGAAAGSLTVSGRYAGVIVPALALGAAQLLSHLVLTVAGGHHGDMGLTPSMIAAHAVAAVLLGFAIAAVEHLYRVCASVLCWLRLFATAHAPAPAHRARRRTDNVVAQSVLLAPGLGMRAPPRGAVATV</sequence>
<evidence type="ECO:0000313" key="4">
    <source>
        <dbReference type="Proteomes" id="UP000018763"/>
    </source>
</evidence>
<feature type="chain" id="PRO_5004742750" evidence="2">
    <location>
        <begin position="30"/>
        <end position="179"/>
    </location>
</feature>
<dbReference type="EMBL" id="CP006936">
    <property type="protein sequence ID" value="AHC27058.1"/>
    <property type="molecule type" value="Genomic_DNA"/>
</dbReference>
<proteinExistence type="predicted"/>
<keyword evidence="1" id="KW-0812">Transmembrane</keyword>
<feature type="transmembrane region" description="Helical" evidence="1">
    <location>
        <begin position="67"/>
        <end position="88"/>
    </location>
</feature>
<dbReference type="GeneID" id="43452116"/>
<gene>
    <name evidence="3" type="ORF">D174_21995</name>
</gene>
<feature type="transmembrane region" description="Helical" evidence="1">
    <location>
        <begin position="39"/>
        <end position="60"/>
    </location>
</feature>
<organism evidence="3 4">
    <name type="scientific">Mycolicibacterium neoaurum VKM Ac-1815D</name>
    <dbReference type="NCBI Taxonomy" id="700508"/>
    <lineage>
        <taxon>Bacteria</taxon>
        <taxon>Bacillati</taxon>
        <taxon>Actinomycetota</taxon>
        <taxon>Actinomycetes</taxon>
        <taxon>Mycobacteriales</taxon>
        <taxon>Mycobacteriaceae</taxon>
        <taxon>Mycolicibacterium</taxon>
    </lineage>
</organism>
<evidence type="ECO:0000313" key="3">
    <source>
        <dbReference type="EMBL" id="AHC27058.1"/>
    </source>
</evidence>
<feature type="signal peptide" evidence="2">
    <location>
        <begin position="1"/>
        <end position="29"/>
    </location>
</feature>
<keyword evidence="4" id="KW-1185">Reference proteome</keyword>
<dbReference type="KEGG" id="mne:D174_21995"/>
<keyword evidence="1" id="KW-1133">Transmembrane helix</keyword>
<name>V5XGY2_MYCNE</name>
<reference evidence="3 4" key="1">
    <citation type="journal article" date="2014" name="Genome Announc.">
        <title>Complete Genome Sequence of Sterol-Transforming Mycobacterium neoaurum Strain VKM Ac-1815D.</title>
        <authorList>
            <person name="Shtratnikova V.Y."/>
            <person name="Bragin E.Y."/>
            <person name="Dovbnya D.V."/>
            <person name="Pekov Y.A."/>
            <person name="Schelkunov M.I."/>
            <person name="Strizhov N."/>
            <person name="Ivashina T.V."/>
            <person name="Ashapkin V.V."/>
            <person name="Donova M.V."/>
        </authorList>
    </citation>
    <scope>NUCLEOTIDE SEQUENCE [LARGE SCALE GENOMIC DNA]</scope>
    <source>
        <strain evidence="3 4">VKM Ac-1815D</strain>
    </source>
</reference>
<dbReference type="HOGENOM" id="CLU_110254_2_0_11"/>
<keyword evidence="2" id="KW-0732">Signal</keyword>
<protein>
    <submittedName>
        <fullName evidence="3">Membrane protein</fullName>
    </submittedName>
</protein>
<dbReference type="RefSeq" id="WP_019511888.1">
    <property type="nucleotide sequence ID" value="NC_023036.2"/>
</dbReference>
<evidence type="ECO:0000256" key="2">
    <source>
        <dbReference type="SAM" id="SignalP"/>
    </source>
</evidence>
<accession>V5XGY2</accession>
<dbReference type="AlphaFoldDB" id="V5XGY2"/>
<keyword evidence="1" id="KW-0472">Membrane</keyword>